<dbReference type="AlphaFoldDB" id="A0A7R9ZWK3"/>
<gene>
    <name evidence="1" type="ORF">PBAH0796_LOCUS1817</name>
</gene>
<dbReference type="EMBL" id="HBEG01003120">
    <property type="protein sequence ID" value="CAD8346079.1"/>
    <property type="molecule type" value="Transcribed_RNA"/>
</dbReference>
<sequence length="507" mass="54745">MSGDAAVDPTELPPGRPQRELDIVSLEGLEDLVDNDAPGRALIKSRDFPELYGLEVQPADIKVVLYDANSVDSFTACFVARMALGDSARYEGVDRSTVVEELSVDVSGQVVAMLGVCWSLEAMHDLVAECDWLLIVETHVSVMRELEQFAYPSAVRILESEMGAGALAWNLFYPGAPVPPLLRALEDAELGRGALLNATAFADGFQAAFDLEPPRGELHCADSAFEEMELMLDGGGRASIIRAVEVGAALAEGIWAECQEADSRRSVRALRSFPAWRCALVNLASPLAGRVAEHLAAALAAEGGDLAEKRSFAAAFEVRRRGVRVTLRSPPGGPDVSEIARQHGGSGRPNRAFFSAPFDTWEDLWVQPEPVLWDVVAAGPRCLSLRRGELVAVARRGERFKDAPFDQWSWGCRIGDHSVEGWIPTLAHTLYVATRSAPATAPGIQVVEEGDLLVARGQRGQYFWGWNHRGGCLGGGLQGWFPYADDTWQPVHPASALDFVTASSGGA</sequence>
<name>A0A7R9ZWK3_9DINO</name>
<protein>
    <submittedName>
        <fullName evidence="1">Uncharacterized protein</fullName>
    </submittedName>
</protein>
<accession>A0A7R9ZWK3</accession>
<evidence type="ECO:0000313" key="1">
    <source>
        <dbReference type="EMBL" id="CAD8346079.1"/>
    </source>
</evidence>
<organism evidence="1">
    <name type="scientific">Pyrodinium bahamense</name>
    <dbReference type="NCBI Taxonomy" id="73915"/>
    <lineage>
        <taxon>Eukaryota</taxon>
        <taxon>Sar</taxon>
        <taxon>Alveolata</taxon>
        <taxon>Dinophyceae</taxon>
        <taxon>Gonyaulacales</taxon>
        <taxon>Pyrocystaceae</taxon>
        <taxon>Pyrodinium</taxon>
    </lineage>
</organism>
<proteinExistence type="predicted"/>
<reference evidence="1" key="1">
    <citation type="submission" date="2021-01" db="EMBL/GenBank/DDBJ databases">
        <authorList>
            <person name="Corre E."/>
            <person name="Pelletier E."/>
            <person name="Niang G."/>
            <person name="Scheremetjew M."/>
            <person name="Finn R."/>
            <person name="Kale V."/>
            <person name="Holt S."/>
            <person name="Cochrane G."/>
            <person name="Meng A."/>
            <person name="Brown T."/>
            <person name="Cohen L."/>
        </authorList>
    </citation>
    <scope>NUCLEOTIDE SEQUENCE</scope>
    <source>
        <strain evidence="1">Pbaha01</strain>
    </source>
</reference>